<feature type="domain" description="C2H2-type" evidence="1">
    <location>
        <begin position="18"/>
        <end position="40"/>
    </location>
</feature>
<reference evidence="3" key="1">
    <citation type="submission" date="2025-08" db="UniProtKB">
        <authorList>
            <consortium name="RefSeq"/>
        </authorList>
    </citation>
    <scope>IDENTIFICATION</scope>
</reference>
<accession>A0AAJ7FV95</accession>
<evidence type="ECO:0000313" key="2">
    <source>
        <dbReference type="Proteomes" id="UP000694920"/>
    </source>
</evidence>
<dbReference type="PANTHER" id="PTHR46786">
    <property type="entry name" value="ZINC FINGER MATRIN-TYPE PROTEIN 3"/>
    <property type="match status" value="1"/>
</dbReference>
<dbReference type="GO" id="GO:0008270">
    <property type="term" value="F:zinc ion binding"/>
    <property type="evidence" value="ECO:0007669"/>
    <property type="project" value="InterPro"/>
</dbReference>
<keyword evidence="2" id="KW-1185">Reference proteome</keyword>
<dbReference type="AlphaFoldDB" id="A0AAJ7FV95"/>
<sequence>METNWNFILQESETHYYCVICGCDLCGSQNAEGHFRARCHAHTTEVYGGDISYIGDNQYYCQLCDCYISGYQNVRAHLRGQWHQDSLNGSDTETSEDDSENYVALRSCDFIIRYNDYNMFYCCLCNRNITDEWNISLHLWSLEHITAIGMYGYDILGTGSTWYYCRLCDCSITSFRNIYEHVTGWQHNNFL</sequence>
<evidence type="ECO:0000313" key="3">
    <source>
        <dbReference type="RefSeq" id="XP_015609982.1"/>
    </source>
</evidence>
<dbReference type="GeneID" id="107274916"/>
<dbReference type="SMART" id="SM00451">
    <property type="entry name" value="ZnF_U1"/>
    <property type="match status" value="2"/>
</dbReference>
<dbReference type="PANTHER" id="PTHR46786:SF1">
    <property type="entry name" value="ZINC FINGER MATRIN-TYPE PROTEIN 3"/>
    <property type="match status" value="1"/>
</dbReference>
<dbReference type="GO" id="GO:0003676">
    <property type="term" value="F:nucleic acid binding"/>
    <property type="evidence" value="ECO:0007669"/>
    <property type="project" value="InterPro"/>
</dbReference>
<dbReference type="Proteomes" id="UP000694920">
    <property type="component" value="Unplaced"/>
</dbReference>
<dbReference type="KEGG" id="ccin:107274916"/>
<evidence type="ECO:0000259" key="1">
    <source>
        <dbReference type="PROSITE" id="PS00028"/>
    </source>
</evidence>
<dbReference type="PROSITE" id="PS00028">
    <property type="entry name" value="ZINC_FINGER_C2H2_1"/>
    <property type="match status" value="1"/>
</dbReference>
<dbReference type="InterPro" id="IPR003604">
    <property type="entry name" value="Matrin/U1-like-C_Znf_C2H2"/>
</dbReference>
<organism evidence="2 3">
    <name type="scientific">Cephus cinctus</name>
    <name type="common">Wheat stem sawfly</name>
    <dbReference type="NCBI Taxonomy" id="211228"/>
    <lineage>
        <taxon>Eukaryota</taxon>
        <taxon>Metazoa</taxon>
        <taxon>Ecdysozoa</taxon>
        <taxon>Arthropoda</taxon>
        <taxon>Hexapoda</taxon>
        <taxon>Insecta</taxon>
        <taxon>Pterygota</taxon>
        <taxon>Neoptera</taxon>
        <taxon>Endopterygota</taxon>
        <taxon>Hymenoptera</taxon>
        <taxon>Cephoidea</taxon>
        <taxon>Cephidae</taxon>
        <taxon>Cephus</taxon>
    </lineage>
</organism>
<dbReference type="InterPro" id="IPR013087">
    <property type="entry name" value="Znf_C2H2_type"/>
</dbReference>
<dbReference type="SUPFAM" id="SSF57667">
    <property type="entry name" value="beta-beta-alpha zinc fingers"/>
    <property type="match status" value="3"/>
</dbReference>
<name>A0AAJ7FV95_CEPCN</name>
<gene>
    <name evidence="3" type="primary">LOC107274916</name>
</gene>
<protein>
    <submittedName>
        <fullName evidence="3">Uncharacterized protein LOC107274916</fullName>
    </submittedName>
</protein>
<dbReference type="InterPro" id="IPR052644">
    <property type="entry name" value="ZMAT3"/>
</dbReference>
<dbReference type="RefSeq" id="XP_015609982.1">
    <property type="nucleotide sequence ID" value="XM_015754496.2"/>
</dbReference>
<dbReference type="InterPro" id="IPR036236">
    <property type="entry name" value="Znf_C2H2_sf"/>
</dbReference>
<proteinExistence type="predicted"/>